<name>A0A0M3HJL4_ASCLU</name>
<dbReference type="WBParaSite" id="ALUE_0000170901-mRNA-1">
    <property type="protein sequence ID" value="ALUE_0000170901-mRNA-1"/>
    <property type="gene ID" value="ALUE_0000170901"/>
</dbReference>
<reference evidence="2" key="1">
    <citation type="submission" date="2017-02" db="UniProtKB">
        <authorList>
            <consortium name="WormBaseParasite"/>
        </authorList>
    </citation>
    <scope>IDENTIFICATION</scope>
</reference>
<organism evidence="1 2">
    <name type="scientific">Ascaris lumbricoides</name>
    <name type="common">Giant roundworm</name>
    <dbReference type="NCBI Taxonomy" id="6252"/>
    <lineage>
        <taxon>Eukaryota</taxon>
        <taxon>Metazoa</taxon>
        <taxon>Ecdysozoa</taxon>
        <taxon>Nematoda</taxon>
        <taxon>Chromadorea</taxon>
        <taxon>Rhabditida</taxon>
        <taxon>Spirurina</taxon>
        <taxon>Ascaridomorpha</taxon>
        <taxon>Ascaridoidea</taxon>
        <taxon>Ascarididae</taxon>
        <taxon>Ascaris</taxon>
    </lineage>
</organism>
<protein>
    <submittedName>
        <fullName evidence="2">Uncharacterized protein</fullName>
    </submittedName>
</protein>
<evidence type="ECO:0000313" key="1">
    <source>
        <dbReference type="Proteomes" id="UP000036681"/>
    </source>
</evidence>
<keyword evidence="1" id="KW-1185">Reference proteome</keyword>
<dbReference type="AlphaFoldDB" id="A0A0M3HJL4"/>
<proteinExistence type="predicted"/>
<evidence type="ECO:0000313" key="2">
    <source>
        <dbReference type="WBParaSite" id="ALUE_0000170901-mRNA-1"/>
    </source>
</evidence>
<accession>A0A0M3HJL4</accession>
<sequence>MDVFYFLVHIMLNLSNMPLKNLVCSFCHFQFQLLDTD</sequence>
<dbReference type="Proteomes" id="UP000036681">
    <property type="component" value="Unplaced"/>
</dbReference>